<reference evidence="3" key="1">
    <citation type="submission" date="2024-04" db="EMBL/GenBank/DDBJ databases">
        <authorList>
            <person name="Shaw F."/>
            <person name="Minotto A."/>
        </authorList>
    </citation>
    <scope>NUCLEOTIDE SEQUENCE [LARGE SCALE GENOMIC DNA]</scope>
</reference>
<proteinExistence type="predicted"/>
<dbReference type="Proteomes" id="UP001497453">
    <property type="component" value="Chromosome 4"/>
</dbReference>
<dbReference type="InterPro" id="IPR000210">
    <property type="entry name" value="BTB/POZ_dom"/>
</dbReference>
<sequence length="336" mass="38237">MLNREPYRRLFTGDNPNNDVPGNDESQNLADNFQFDDADIIIRAGGVDFQAHKFILSHVSPIFKDMFSLPGNQTSQKGVPIIELVESAQVIHDLLSMLYHSVNDPDFNNLNDIHRLLLALRKYDVEKICMRVAKQLEAKAAESPGRVFYIAMSSGLVDDVARTAAWHMLSQNIFDLATTHVPEYNQFHVGTFQQLLRYHVKCGDVAKEQCSNLRPQGLDWIWLQCRTSDCKGSFSDRFPDTSDDRLLSSRNQHPSVKRWWLDYISALGERLKVQPLGIDYSDEGFLKKYADGASKCSICGPPAMYQLTKFNEGFEKQVRAAIENVPLELDEDDFLL</sequence>
<keyword evidence="3" id="KW-1185">Reference proteome</keyword>
<name>A0ABP1DJB8_9APHY</name>
<feature type="domain" description="BTB" evidence="1">
    <location>
        <begin position="38"/>
        <end position="99"/>
    </location>
</feature>
<dbReference type="SMART" id="SM00225">
    <property type="entry name" value="BTB"/>
    <property type="match status" value="1"/>
</dbReference>
<dbReference type="PROSITE" id="PS50097">
    <property type="entry name" value="BTB"/>
    <property type="match status" value="1"/>
</dbReference>
<dbReference type="SUPFAM" id="SSF54695">
    <property type="entry name" value="POZ domain"/>
    <property type="match status" value="1"/>
</dbReference>
<gene>
    <name evidence="2" type="ORF">GFSPODELE1_LOCUS6030</name>
</gene>
<dbReference type="EMBL" id="OZ037947">
    <property type="protein sequence ID" value="CAL1706767.1"/>
    <property type="molecule type" value="Genomic_DNA"/>
</dbReference>
<evidence type="ECO:0000313" key="3">
    <source>
        <dbReference type="Proteomes" id="UP001497453"/>
    </source>
</evidence>
<evidence type="ECO:0000313" key="2">
    <source>
        <dbReference type="EMBL" id="CAL1706767.1"/>
    </source>
</evidence>
<organism evidence="2 3">
    <name type="scientific">Somion occarium</name>
    <dbReference type="NCBI Taxonomy" id="3059160"/>
    <lineage>
        <taxon>Eukaryota</taxon>
        <taxon>Fungi</taxon>
        <taxon>Dikarya</taxon>
        <taxon>Basidiomycota</taxon>
        <taxon>Agaricomycotina</taxon>
        <taxon>Agaricomycetes</taxon>
        <taxon>Polyporales</taxon>
        <taxon>Cerrenaceae</taxon>
        <taxon>Somion</taxon>
    </lineage>
</organism>
<protein>
    <recommendedName>
        <fullName evidence="1">BTB domain-containing protein</fullName>
    </recommendedName>
</protein>
<dbReference type="Gene3D" id="3.30.710.10">
    <property type="entry name" value="Potassium Channel Kv1.1, Chain A"/>
    <property type="match status" value="1"/>
</dbReference>
<dbReference type="CDD" id="cd18186">
    <property type="entry name" value="BTB_POZ_ZBTB_KLHL-like"/>
    <property type="match status" value="1"/>
</dbReference>
<accession>A0ABP1DJB8</accession>
<evidence type="ECO:0000259" key="1">
    <source>
        <dbReference type="PROSITE" id="PS50097"/>
    </source>
</evidence>
<dbReference type="InterPro" id="IPR011333">
    <property type="entry name" value="SKP1/BTB/POZ_sf"/>
</dbReference>
<dbReference type="Pfam" id="PF00651">
    <property type="entry name" value="BTB"/>
    <property type="match status" value="1"/>
</dbReference>